<protein>
    <submittedName>
        <fullName evidence="1">Putative tail fiber protein</fullName>
    </submittedName>
</protein>
<accession>A0A7U0GB73</accession>
<sequence length="883" mass="95880">MANNTRKISELSSKGIVPESALLPVAVAGAEKETYRTTLNNLRANLLFENAYETLAEGIAATVKDEIFYVYTDESQFYVAAFTNVNGASATALYKDNTPVIYGTGKMMADGKFGSYTSYVSYLYNNGSANGGETEIALPFDCFDVSEMFLNGGHQFKGLNYTFDRLSNKVKLKGALTAGAFVVFYVRPYPGTPVTPVEPGITDYVNVTWLYNDGAAVGGETSLTPSWTFSTVPAIYINGSKQVLNKHYEVDSTGLKINLSKALKANDVVEVLLGGSRSIITAQVSGTPAEVLLTLGQTTGATKVNTSYGVSLEQVVQGFYGVNSFDDLRNRRPNFEGEKVNLKGYYTGSTSGGGQFIGHIGTGTDDGGTVAAGNGYYWERIREKREINLSEYGVTEGSDITTPLKNAVKCSRDGGIPLIIIPPNNTMYTFYGSVSIDVTNYPLHIRGGDGTGMDTVKINHKYATSGETYGIKFFNTNAGAPCWNPGKISGIYAFCEDKVNPLHFARFADGWGNELVNFHAHGYILSAAVVVCNEISWTENFYADNLNIRHCLQGILFYSKSAWQSFYGTTVKRYYFNFGSAVGKSSRAVVLGGGNSADRAFMYSSTFDVGGWVGTTYTNDPQIIFYVRAYSGFVESTVHTRFDGVKQGNFGDLVRTFVTESTNALVDVRWENDDNQYGYTDGSVIVPSAGGTNSYNVWDNLAYPTSDGSTYTYGRSTYGVSPYGARAPIQLKGARICYRTKLTSGSTSETSNGIIRFSNLPVNSTFKVELRVNGANHVNSRSYIVSTQGQSYVASVVELEKLKAETTVNNSVYTTTLSALSSFTTNTIFAQTFSGLQAGYFSANNGQCFDIIIPPALYRGTSQNTDTPVAGNIYGIEIEITQI</sequence>
<evidence type="ECO:0000313" key="2">
    <source>
        <dbReference type="Proteomes" id="UP000596381"/>
    </source>
</evidence>
<evidence type="ECO:0000313" key="1">
    <source>
        <dbReference type="EMBL" id="QQV91996.1"/>
    </source>
</evidence>
<gene>
    <name evidence="1" type="ORF">vBKpMFBKp24_306</name>
</gene>
<organism evidence="1 2">
    <name type="scientific">Klebsiella phage vB_KpM_FBKp24</name>
    <dbReference type="NCBI Taxonomy" id="2801834"/>
    <lineage>
        <taxon>Viruses</taxon>
        <taxon>Duplodnaviria</taxon>
        <taxon>Heunggongvirae</taxon>
        <taxon>Uroviricota</taxon>
        <taxon>Caudoviricetes</taxon>
        <taxon>Chimalliviridae</taxon>
        <taxon>Maaswegvirus</taxon>
        <taxon>Maaswegvirus Kp24</taxon>
    </lineage>
</organism>
<keyword evidence="2" id="KW-1185">Reference proteome</keyword>
<name>A0A7U0GB73_9CAUD</name>
<dbReference type="EMBL" id="MW394391">
    <property type="protein sequence ID" value="QQV91996.1"/>
    <property type="molecule type" value="Genomic_DNA"/>
</dbReference>
<proteinExistence type="predicted"/>
<reference evidence="1 2" key="1">
    <citation type="submission" date="2020-12" db="EMBL/GenBank/DDBJ databases">
        <title>Genomic characterization of four novel bacteriophages infecting Klebsiella pneumoniae.</title>
        <authorList>
            <person name="Estrada Bonilla B."/>
            <person name="Costa A.R."/>
            <person name="van Rossum T."/>
            <person name="Hagedoorn S."/>
            <person name="Wallinga H."/>
            <person name="Xiao M."/>
            <person name="Song W."/>
            <person name="Haas P.-J."/>
            <person name="Nobrega F.L."/>
            <person name="Brouns S.J.J."/>
        </authorList>
    </citation>
    <scope>NUCLEOTIDE SEQUENCE [LARGE SCALE GENOMIC DNA]</scope>
</reference>
<dbReference type="Proteomes" id="UP000596381">
    <property type="component" value="Segment"/>
</dbReference>